<dbReference type="EMBL" id="CAJNOQ010008461">
    <property type="protein sequence ID" value="CAF1197878.1"/>
    <property type="molecule type" value="Genomic_DNA"/>
</dbReference>
<feature type="region of interest" description="Disordered" evidence="1">
    <location>
        <begin position="42"/>
        <end position="74"/>
    </location>
</feature>
<dbReference type="Proteomes" id="UP000663829">
    <property type="component" value="Unassembled WGS sequence"/>
</dbReference>
<evidence type="ECO:0000313" key="5">
    <source>
        <dbReference type="EMBL" id="CAF3962240.1"/>
    </source>
</evidence>
<evidence type="ECO:0000256" key="1">
    <source>
        <dbReference type="SAM" id="MobiDB-lite"/>
    </source>
</evidence>
<evidence type="ECO:0000313" key="2">
    <source>
        <dbReference type="EMBL" id="CAF0998196.1"/>
    </source>
</evidence>
<dbReference type="AlphaFoldDB" id="A0A814W178"/>
<protein>
    <submittedName>
        <fullName evidence="3">Uncharacterized protein</fullName>
    </submittedName>
</protein>
<organism evidence="3 6">
    <name type="scientific">Didymodactylos carnosus</name>
    <dbReference type="NCBI Taxonomy" id="1234261"/>
    <lineage>
        <taxon>Eukaryota</taxon>
        <taxon>Metazoa</taxon>
        <taxon>Spiralia</taxon>
        <taxon>Gnathifera</taxon>
        <taxon>Rotifera</taxon>
        <taxon>Eurotatoria</taxon>
        <taxon>Bdelloidea</taxon>
        <taxon>Philodinida</taxon>
        <taxon>Philodinidae</taxon>
        <taxon>Didymodactylos</taxon>
    </lineage>
</organism>
<proteinExistence type="predicted"/>
<accession>A0A814W178</accession>
<dbReference type="Proteomes" id="UP000682733">
    <property type="component" value="Unassembled WGS sequence"/>
</dbReference>
<evidence type="ECO:0000313" key="4">
    <source>
        <dbReference type="EMBL" id="CAF3767740.1"/>
    </source>
</evidence>
<sequence length="157" mass="18488">QDQEIEQKPFINLLDNIPEELTAKQAKFNNIEEEIEQQNTGKESLVAYKKKDNTNDKDQINKKRTYKQSSPDLKGYNVKRNKKLESIRDVYDKTTWLTDFHIYLFFELLHKHFPNINGLCGPAQIHLYTQSLENSIFIFNANNNHWVTISNLDSNNI</sequence>
<keyword evidence="6" id="KW-1185">Reference proteome</keyword>
<dbReference type="Proteomes" id="UP000677228">
    <property type="component" value="Unassembled WGS sequence"/>
</dbReference>
<name>A0A814W178_9BILA</name>
<gene>
    <name evidence="3" type="ORF">GPM918_LOCUS23562</name>
    <name evidence="2" type="ORF">OVA965_LOCUS14422</name>
    <name evidence="5" type="ORF">SRO942_LOCUS23559</name>
    <name evidence="4" type="ORF">TMI583_LOCUS14424</name>
</gene>
<dbReference type="EMBL" id="CAJOBA010006249">
    <property type="protein sequence ID" value="CAF3767740.1"/>
    <property type="molecule type" value="Genomic_DNA"/>
</dbReference>
<dbReference type="EMBL" id="CAJOBC010008461">
    <property type="protein sequence ID" value="CAF3962240.1"/>
    <property type="molecule type" value="Genomic_DNA"/>
</dbReference>
<dbReference type="Proteomes" id="UP000681722">
    <property type="component" value="Unassembled WGS sequence"/>
</dbReference>
<feature type="compositionally biased region" description="Basic and acidic residues" evidence="1">
    <location>
        <begin position="49"/>
        <end position="61"/>
    </location>
</feature>
<dbReference type="EMBL" id="CAJNOK010006244">
    <property type="protein sequence ID" value="CAF0998196.1"/>
    <property type="molecule type" value="Genomic_DNA"/>
</dbReference>
<dbReference type="OrthoDB" id="10044509at2759"/>
<comment type="caution">
    <text evidence="3">The sequence shown here is derived from an EMBL/GenBank/DDBJ whole genome shotgun (WGS) entry which is preliminary data.</text>
</comment>
<reference evidence="3" key="1">
    <citation type="submission" date="2021-02" db="EMBL/GenBank/DDBJ databases">
        <authorList>
            <person name="Nowell W R."/>
        </authorList>
    </citation>
    <scope>NUCLEOTIDE SEQUENCE</scope>
</reference>
<evidence type="ECO:0000313" key="6">
    <source>
        <dbReference type="Proteomes" id="UP000663829"/>
    </source>
</evidence>
<feature type="non-terminal residue" evidence="3">
    <location>
        <position position="1"/>
    </location>
</feature>
<evidence type="ECO:0000313" key="3">
    <source>
        <dbReference type="EMBL" id="CAF1197878.1"/>
    </source>
</evidence>